<accession>A0AAV7NI31</accession>
<evidence type="ECO:0000313" key="2">
    <source>
        <dbReference type="EMBL" id="KAJ1112858.1"/>
    </source>
</evidence>
<protein>
    <submittedName>
        <fullName evidence="2">Uncharacterized protein</fullName>
    </submittedName>
</protein>
<proteinExistence type="predicted"/>
<keyword evidence="3" id="KW-1185">Reference proteome</keyword>
<dbReference type="Proteomes" id="UP001066276">
    <property type="component" value="Chromosome 8"/>
</dbReference>
<feature type="region of interest" description="Disordered" evidence="1">
    <location>
        <begin position="1"/>
        <end position="21"/>
    </location>
</feature>
<feature type="region of interest" description="Disordered" evidence="1">
    <location>
        <begin position="184"/>
        <end position="206"/>
    </location>
</feature>
<reference evidence="2" key="1">
    <citation type="journal article" date="2022" name="bioRxiv">
        <title>Sequencing and chromosome-scale assembly of the giantPleurodeles waltlgenome.</title>
        <authorList>
            <person name="Brown T."/>
            <person name="Elewa A."/>
            <person name="Iarovenko S."/>
            <person name="Subramanian E."/>
            <person name="Araus A.J."/>
            <person name="Petzold A."/>
            <person name="Susuki M."/>
            <person name="Suzuki K.-i.T."/>
            <person name="Hayashi T."/>
            <person name="Toyoda A."/>
            <person name="Oliveira C."/>
            <person name="Osipova E."/>
            <person name="Leigh N.D."/>
            <person name="Simon A."/>
            <person name="Yun M.H."/>
        </authorList>
    </citation>
    <scope>NUCLEOTIDE SEQUENCE</scope>
    <source>
        <strain evidence="2">20211129_DDA</strain>
        <tissue evidence="2">Liver</tissue>
    </source>
</reference>
<name>A0AAV7NI31_PLEWA</name>
<organism evidence="2 3">
    <name type="scientific">Pleurodeles waltl</name>
    <name type="common">Iberian ribbed newt</name>
    <dbReference type="NCBI Taxonomy" id="8319"/>
    <lineage>
        <taxon>Eukaryota</taxon>
        <taxon>Metazoa</taxon>
        <taxon>Chordata</taxon>
        <taxon>Craniata</taxon>
        <taxon>Vertebrata</taxon>
        <taxon>Euteleostomi</taxon>
        <taxon>Amphibia</taxon>
        <taxon>Batrachia</taxon>
        <taxon>Caudata</taxon>
        <taxon>Salamandroidea</taxon>
        <taxon>Salamandridae</taxon>
        <taxon>Pleurodelinae</taxon>
        <taxon>Pleurodeles</taxon>
    </lineage>
</organism>
<dbReference type="AlphaFoldDB" id="A0AAV7NI31"/>
<gene>
    <name evidence="2" type="ORF">NDU88_001119</name>
</gene>
<comment type="caution">
    <text evidence="2">The sequence shown here is derived from an EMBL/GenBank/DDBJ whole genome shotgun (WGS) entry which is preliminary data.</text>
</comment>
<feature type="compositionally biased region" description="Basic and acidic residues" evidence="1">
    <location>
        <begin position="47"/>
        <end position="66"/>
    </location>
</feature>
<evidence type="ECO:0000313" key="3">
    <source>
        <dbReference type="Proteomes" id="UP001066276"/>
    </source>
</evidence>
<sequence length="206" mass="21693">MTGWREVAGAPSERAAAHERGCRAGHLPAAGVEGWLRAPHLAVKAGEGGHDKQNRVAQLTRDREGGGRAGPPADRPLKASRQGKNYGGRGDESGNPTAITGDADSPPHGGRRNNVRIVGLPEGDINEEFQSYYTSLYGAPEGVDPDSHPVGIQLVTVSEWDGKKLGARMEEQEVGIAISAQATGKTLGTDGLPPDIPDDRAIHRGF</sequence>
<feature type="region of interest" description="Disordered" evidence="1">
    <location>
        <begin position="43"/>
        <end position="115"/>
    </location>
</feature>
<evidence type="ECO:0000256" key="1">
    <source>
        <dbReference type="SAM" id="MobiDB-lite"/>
    </source>
</evidence>
<dbReference type="EMBL" id="JANPWB010000012">
    <property type="protein sequence ID" value="KAJ1112858.1"/>
    <property type="molecule type" value="Genomic_DNA"/>
</dbReference>
<feature type="compositionally biased region" description="Basic and acidic residues" evidence="1">
    <location>
        <begin position="197"/>
        <end position="206"/>
    </location>
</feature>